<gene>
    <name evidence="2" type="ORF">PVAP13_9KG015200</name>
</gene>
<feature type="transmembrane region" description="Helical" evidence="1">
    <location>
        <begin position="209"/>
        <end position="227"/>
    </location>
</feature>
<dbReference type="PANTHER" id="PTHR36716:SF2">
    <property type="entry name" value="F3H9.20 PROTEIN"/>
    <property type="match status" value="1"/>
</dbReference>
<comment type="caution">
    <text evidence="2">The sequence shown here is derived from an EMBL/GenBank/DDBJ whole genome shotgun (WGS) entry which is preliminary data.</text>
</comment>
<evidence type="ECO:0000313" key="3">
    <source>
        <dbReference type="Proteomes" id="UP000823388"/>
    </source>
</evidence>
<dbReference type="InterPro" id="IPR019275">
    <property type="entry name" value="DUF2301"/>
</dbReference>
<feature type="transmembrane region" description="Helical" evidence="1">
    <location>
        <begin position="118"/>
        <end position="137"/>
    </location>
</feature>
<keyword evidence="3" id="KW-1185">Reference proteome</keyword>
<evidence type="ECO:0008006" key="4">
    <source>
        <dbReference type="Google" id="ProtNLM"/>
    </source>
</evidence>
<proteinExistence type="predicted"/>
<feature type="transmembrane region" description="Helical" evidence="1">
    <location>
        <begin position="144"/>
        <end position="161"/>
    </location>
</feature>
<evidence type="ECO:0000256" key="1">
    <source>
        <dbReference type="SAM" id="Phobius"/>
    </source>
</evidence>
<feature type="transmembrane region" description="Helical" evidence="1">
    <location>
        <begin position="233"/>
        <end position="251"/>
    </location>
</feature>
<feature type="transmembrane region" description="Helical" evidence="1">
    <location>
        <begin position="181"/>
        <end position="197"/>
    </location>
</feature>
<accession>A0A8T0N620</accession>
<dbReference type="EMBL" id="CM029053">
    <property type="protein sequence ID" value="KAG2544485.1"/>
    <property type="molecule type" value="Genomic_DNA"/>
</dbReference>
<dbReference type="GO" id="GO:0009507">
    <property type="term" value="C:chloroplast"/>
    <property type="evidence" value="ECO:0007669"/>
    <property type="project" value="TreeGrafter"/>
</dbReference>
<organism evidence="2 3">
    <name type="scientific">Panicum virgatum</name>
    <name type="common">Blackwell switchgrass</name>
    <dbReference type="NCBI Taxonomy" id="38727"/>
    <lineage>
        <taxon>Eukaryota</taxon>
        <taxon>Viridiplantae</taxon>
        <taxon>Streptophyta</taxon>
        <taxon>Embryophyta</taxon>
        <taxon>Tracheophyta</taxon>
        <taxon>Spermatophyta</taxon>
        <taxon>Magnoliopsida</taxon>
        <taxon>Liliopsida</taxon>
        <taxon>Poales</taxon>
        <taxon>Poaceae</taxon>
        <taxon>PACMAD clade</taxon>
        <taxon>Panicoideae</taxon>
        <taxon>Panicodae</taxon>
        <taxon>Paniceae</taxon>
        <taxon>Panicinae</taxon>
        <taxon>Panicum</taxon>
        <taxon>Panicum sect. Hiantes</taxon>
    </lineage>
</organism>
<dbReference type="AlphaFoldDB" id="A0A8T0N620"/>
<keyword evidence="1" id="KW-0472">Membrane</keyword>
<sequence length="291" mass="30899">MAAAALLLPPRLVSLPSSPSLVPSFKNPAPSFAPRGRRGARARLRAVGDRPGAGLADQTTVYNGVYGPWTVEDSDVREVLLYRSGLVTAAASFVAAASAAYLPEGNAAGDAVRQSIDLLYAAGAAGLGLSLVLIHIYVTPIKRFLQALWVAGVLGSVGTYLAGAQPLDEGLVQYVLEHPAALWFVGPTFAALTGLVFKEGLCYGKLEAGILTFVIPGLLLGHLSGLMDNSTKSGLLGVWMVLFTIFAARKFQQPIKDDIGDKSVFMFNALPEEEKNALIEKLERQTGQKFE</sequence>
<keyword evidence="1" id="KW-1133">Transmembrane helix</keyword>
<protein>
    <recommendedName>
        <fullName evidence="4">Integral membrane protein</fullName>
    </recommendedName>
</protein>
<dbReference type="PANTHER" id="PTHR36716">
    <property type="entry name" value="F3H9.20 PROTEIN"/>
    <property type="match status" value="1"/>
</dbReference>
<name>A0A8T0N620_PANVG</name>
<dbReference type="OrthoDB" id="2020161at2759"/>
<feature type="transmembrane region" description="Helical" evidence="1">
    <location>
        <begin position="80"/>
        <end position="102"/>
    </location>
</feature>
<evidence type="ECO:0000313" key="2">
    <source>
        <dbReference type="EMBL" id="KAG2544485.1"/>
    </source>
</evidence>
<dbReference type="Proteomes" id="UP000823388">
    <property type="component" value="Chromosome 9K"/>
</dbReference>
<dbReference type="Pfam" id="PF10063">
    <property type="entry name" value="DUF2301"/>
    <property type="match status" value="1"/>
</dbReference>
<keyword evidence="1" id="KW-0812">Transmembrane</keyword>
<reference evidence="2" key="1">
    <citation type="submission" date="2020-05" db="EMBL/GenBank/DDBJ databases">
        <title>WGS assembly of Panicum virgatum.</title>
        <authorList>
            <person name="Lovell J.T."/>
            <person name="Jenkins J."/>
            <person name="Shu S."/>
            <person name="Juenger T.E."/>
            <person name="Schmutz J."/>
        </authorList>
    </citation>
    <scope>NUCLEOTIDE SEQUENCE</scope>
    <source>
        <strain evidence="2">AP13</strain>
    </source>
</reference>